<proteinExistence type="predicted"/>
<feature type="domain" description="NTCP5/P3 N-terminal" evidence="2">
    <location>
        <begin position="37"/>
        <end position="89"/>
    </location>
</feature>
<comment type="caution">
    <text evidence="3">The sequence shown here is derived from an EMBL/GenBank/DDBJ whole genome shotgun (WGS) entry which is preliminary data.</text>
</comment>
<evidence type="ECO:0000259" key="2">
    <source>
        <dbReference type="Pfam" id="PF24690"/>
    </source>
</evidence>
<name>A0A8J7NNC2_ATRSP</name>
<dbReference type="Pfam" id="PF24690">
    <property type="entry name" value="NTCP5_P3_N"/>
    <property type="match status" value="1"/>
</dbReference>
<feature type="non-terminal residue" evidence="3">
    <location>
        <position position="89"/>
    </location>
</feature>
<dbReference type="InterPro" id="IPR057103">
    <property type="entry name" value="NTCP5_P3_N"/>
</dbReference>
<keyword evidence="4" id="KW-1185">Reference proteome</keyword>
<feature type="signal peptide" evidence="1">
    <location>
        <begin position="1"/>
        <end position="19"/>
    </location>
</feature>
<evidence type="ECO:0000313" key="4">
    <source>
        <dbReference type="Proteomes" id="UP000736164"/>
    </source>
</evidence>
<sequence>MRTLLAVCCLFSVTGGTDPADDGYGNRTAQVDDSKRRYINIGDGASLEFDFPENTKGVIVISSRYRSAPRKGGESWRQTVNVKSLDTDV</sequence>
<feature type="chain" id="PRO_5035279265" evidence="1">
    <location>
        <begin position="20"/>
        <end position="89"/>
    </location>
</feature>
<keyword evidence="1" id="KW-0732">Signal</keyword>
<gene>
    <name evidence="3" type="primary">Slc10a3</name>
    <name evidence="3" type="ORF">GTO95_0015574</name>
</gene>
<dbReference type="AlphaFoldDB" id="A0A8J7NNC2"/>
<protein>
    <submittedName>
        <fullName evidence="3">P3 protein</fullName>
    </submittedName>
</protein>
<dbReference type="EMBL" id="JAAWVO010019780">
    <property type="protein sequence ID" value="MBN3315150.1"/>
    <property type="molecule type" value="Genomic_DNA"/>
</dbReference>
<accession>A0A8J7NNC2</accession>
<evidence type="ECO:0000256" key="1">
    <source>
        <dbReference type="SAM" id="SignalP"/>
    </source>
</evidence>
<dbReference type="Proteomes" id="UP000736164">
    <property type="component" value="Unassembled WGS sequence"/>
</dbReference>
<reference evidence="3" key="1">
    <citation type="journal article" date="2021" name="Cell">
        <title>Tracing the genetic footprints of vertebrate landing in non-teleost ray-finned fishes.</title>
        <authorList>
            <person name="Bi X."/>
            <person name="Wang K."/>
            <person name="Yang L."/>
            <person name="Pan H."/>
            <person name="Jiang H."/>
            <person name="Wei Q."/>
            <person name="Fang M."/>
            <person name="Yu H."/>
            <person name="Zhu C."/>
            <person name="Cai Y."/>
            <person name="He Y."/>
            <person name="Gan X."/>
            <person name="Zeng H."/>
            <person name="Yu D."/>
            <person name="Zhu Y."/>
            <person name="Jiang H."/>
            <person name="Qiu Q."/>
            <person name="Yang H."/>
            <person name="Zhang Y.E."/>
            <person name="Wang W."/>
            <person name="Zhu M."/>
            <person name="He S."/>
            <person name="Zhang G."/>
        </authorList>
    </citation>
    <scope>NUCLEOTIDE SEQUENCE</scope>
    <source>
        <strain evidence="3">Allg_001</strain>
    </source>
</reference>
<feature type="non-terminal residue" evidence="3">
    <location>
        <position position="1"/>
    </location>
</feature>
<evidence type="ECO:0000313" key="3">
    <source>
        <dbReference type="EMBL" id="MBN3315150.1"/>
    </source>
</evidence>
<organism evidence="3 4">
    <name type="scientific">Atractosteus spatula</name>
    <name type="common">Alligator gar</name>
    <name type="synonym">Lepisosteus spatula</name>
    <dbReference type="NCBI Taxonomy" id="7917"/>
    <lineage>
        <taxon>Eukaryota</taxon>
        <taxon>Metazoa</taxon>
        <taxon>Chordata</taxon>
        <taxon>Craniata</taxon>
        <taxon>Vertebrata</taxon>
        <taxon>Euteleostomi</taxon>
        <taxon>Actinopterygii</taxon>
        <taxon>Neopterygii</taxon>
        <taxon>Holostei</taxon>
        <taxon>Semionotiformes</taxon>
        <taxon>Lepisosteidae</taxon>
        <taxon>Atractosteus</taxon>
    </lineage>
</organism>